<dbReference type="RefSeq" id="WP_237873849.1">
    <property type="nucleotide sequence ID" value="NZ_JAKLTR010000010.1"/>
</dbReference>
<keyword evidence="4" id="KW-1185">Reference proteome</keyword>
<dbReference type="Pfam" id="PF13460">
    <property type="entry name" value="NAD_binding_10"/>
    <property type="match status" value="1"/>
</dbReference>
<dbReference type="InterPro" id="IPR036291">
    <property type="entry name" value="NAD(P)-bd_dom_sf"/>
</dbReference>
<dbReference type="Proteomes" id="UP001165367">
    <property type="component" value="Unassembled WGS sequence"/>
</dbReference>
<dbReference type="SUPFAM" id="SSF51735">
    <property type="entry name" value="NAD(P)-binding Rossmann-fold domains"/>
    <property type="match status" value="1"/>
</dbReference>
<protein>
    <submittedName>
        <fullName evidence="3">SDR family oxidoreductase</fullName>
    </submittedName>
</protein>
<dbReference type="Gene3D" id="3.40.50.720">
    <property type="entry name" value="NAD(P)-binding Rossmann-like Domain"/>
    <property type="match status" value="1"/>
</dbReference>
<evidence type="ECO:0000313" key="4">
    <source>
        <dbReference type="Proteomes" id="UP001165367"/>
    </source>
</evidence>
<dbReference type="InterPro" id="IPR016040">
    <property type="entry name" value="NAD(P)-bd_dom"/>
</dbReference>
<evidence type="ECO:0000259" key="2">
    <source>
        <dbReference type="Pfam" id="PF13460"/>
    </source>
</evidence>
<accession>A0ABS9KTY0</accession>
<comment type="caution">
    <text evidence="3">The sequence shown here is derived from an EMBL/GenBank/DDBJ whole genome shotgun (WGS) entry which is preliminary data.</text>
</comment>
<keyword evidence="1" id="KW-0521">NADP</keyword>
<evidence type="ECO:0000313" key="3">
    <source>
        <dbReference type="EMBL" id="MCG2615745.1"/>
    </source>
</evidence>
<name>A0ABS9KTY0_9BACT</name>
<sequence length="247" mass="26441">MKIVVIGGTGLIGARLVKLLRSQGHDVIAASPISGVNTITGEGLAKSFEGAYSVVDVSNSPSLEPDAAVHFFETSGKNLVDAGKKAGIKHHVVLSIVGTDRLQESGYFRGKLAQENMLKASGIPYTILRSTQFHEFAGTIANGSSIGKYVHLPHTSVQTIAADDVAAMLAEIAVAGPLDETIEIAGPEKMGMDEFIRKYLKGINDERQVITDERATYLGISVDDRSLVPGEHPTLGKILFEDWLKTQ</sequence>
<dbReference type="PANTHER" id="PTHR42748:SF3">
    <property type="entry name" value="BLL4366 PROTEIN"/>
    <property type="match status" value="1"/>
</dbReference>
<dbReference type="EMBL" id="JAKLTR010000010">
    <property type="protein sequence ID" value="MCG2615745.1"/>
    <property type="molecule type" value="Genomic_DNA"/>
</dbReference>
<evidence type="ECO:0000256" key="1">
    <source>
        <dbReference type="ARBA" id="ARBA00022857"/>
    </source>
</evidence>
<feature type="domain" description="NAD(P)-binding" evidence="2">
    <location>
        <begin position="7"/>
        <end position="172"/>
    </location>
</feature>
<organism evidence="3 4">
    <name type="scientific">Terrimonas ginsenosidimutans</name>
    <dbReference type="NCBI Taxonomy" id="2908004"/>
    <lineage>
        <taxon>Bacteria</taxon>
        <taxon>Pseudomonadati</taxon>
        <taxon>Bacteroidota</taxon>
        <taxon>Chitinophagia</taxon>
        <taxon>Chitinophagales</taxon>
        <taxon>Chitinophagaceae</taxon>
        <taxon>Terrimonas</taxon>
    </lineage>
</organism>
<proteinExistence type="predicted"/>
<dbReference type="PANTHER" id="PTHR42748">
    <property type="entry name" value="NITROGEN METABOLITE REPRESSION PROTEIN NMRA FAMILY MEMBER"/>
    <property type="match status" value="1"/>
</dbReference>
<gene>
    <name evidence="3" type="ORF">LZZ85_15705</name>
</gene>
<dbReference type="InterPro" id="IPR051164">
    <property type="entry name" value="NmrA-like_oxidored"/>
</dbReference>
<reference evidence="3" key="1">
    <citation type="submission" date="2022-01" db="EMBL/GenBank/DDBJ databases">
        <authorList>
            <person name="Jo J.-H."/>
            <person name="Im W.-T."/>
        </authorList>
    </citation>
    <scope>NUCLEOTIDE SEQUENCE</scope>
    <source>
        <strain evidence="3">NA20</strain>
    </source>
</reference>